<dbReference type="AlphaFoldDB" id="A0A250DS14"/>
<protein>
    <submittedName>
        <fullName evidence="1">Uncharacterized protein</fullName>
    </submittedName>
</protein>
<gene>
    <name evidence="1" type="ORF">CKY39_28635</name>
</gene>
<organism evidence="1 2">
    <name type="scientific">Variovorax boronicumulans</name>
    <dbReference type="NCBI Taxonomy" id="436515"/>
    <lineage>
        <taxon>Bacteria</taxon>
        <taxon>Pseudomonadati</taxon>
        <taxon>Pseudomonadota</taxon>
        <taxon>Betaproteobacteria</taxon>
        <taxon>Burkholderiales</taxon>
        <taxon>Comamonadaceae</taxon>
        <taxon>Variovorax</taxon>
    </lineage>
</organism>
<proteinExistence type="predicted"/>
<reference evidence="1 2" key="1">
    <citation type="submission" date="2017-09" db="EMBL/GenBank/DDBJ databases">
        <title>The diverse metabolic capabilities of V. boronicumulans make it an excellent choice for continued studies on novel biodegradation.</title>
        <authorList>
            <person name="Sun S."/>
        </authorList>
    </citation>
    <scope>NUCLEOTIDE SEQUENCE [LARGE SCALE GENOMIC DNA]</scope>
    <source>
        <strain evidence="1 2">J1</strain>
    </source>
</reference>
<evidence type="ECO:0000313" key="2">
    <source>
        <dbReference type="Proteomes" id="UP000217154"/>
    </source>
</evidence>
<dbReference type="RefSeq" id="WP_095746821.1">
    <property type="nucleotide sequence ID" value="NZ_BKDI01000002.1"/>
</dbReference>
<evidence type="ECO:0000313" key="1">
    <source>
        <dbReference type="EMBL" id="ATA56743.1"/>
    </source>
</evidence>
<dbReference type="Proteomes" id="UP000217154">
    <property type="component" value="Chromosome"/>
</dbReference>
<dbReference type="EMBL" id="CP023284">
    <property type="protein sequence ID" value="ATA56743.1"/>
    <property type="molecule type" value="Genomic_DNA"/>
</dbReference>
<name>A0A250DS14_9BURK</name>
<sequence>MHRRLLALALPCFLLLGLSPAFANGSLQCDGRPYAVEIQFSLSTGQLTELIVANTASGADETERFSLQQRFVDHRRQFMRARGTGLDRPQVAVALRVAGATGTLSYRGAQYELRCNWTALG</sequence>
<dbReference type="KEGG" id="vbo:CKY39_28635"/>
<accession>A0A250DS14</accession>